<keyword evidence="1" id="KW-0472">Membrane</keyword>
<proteinExistence type="predicted"/>
<organism evidence="2 3">
    <name type="scientific">Turneriella parva (strain ATCC BAA-1111 / DSM 21527 / NCTC 11395 / H)</name>
    <name type="common">Leptospira parva</name>
    <dbReference type="NCBI Taxonomy" id="869212"/>
    <lineage>
        <taxon>Bacteria</taxon>
        <taxon>Pseudomonadati</taxon>
        <taxon>Spirochaetota</taxon>
        <taxon>Spirochaetia</taxon>
        <taxon>Leptospirales</taxon>
        <taxon>Leptospiraceae</taxon>
        <taxon>Turneriella</taxon>
    </lineage>
</organism>
<accession>I4B9Y2</accession>
<reference evidence="2 3" key="1">
    <citation type="submission" date="2012-06" db="EMBL/GenBank/DDBJ databases">
        <title>The complete chromosome of genome of Turneriella parva DSM 21527.</title>
        <authorList>
            <consortium name="US DOE Joint Genome Institute (JGI-PGF)"/>
            <person name="Lucas S."/>
            <person name="Han J."/>
            <person name="Lapidus A."/>
            <person name="Bruce D."/>
            <person name="Goodwin L."/>
            <person name="Pitluck S."/>
            <person name="Peters L."/>
            <person name="Kyrpides N."/>
            <person name="Mavromatis K."/>
            <person name="Ivanova N."/>
            <person name="Mikhailova N."/>
            <person name="Chertkov O."/>
            <person name="Detter J.C."/>
            <person name="Tapia R."/>
            <person name="Han C."/>
            <person name="Land M."/>
            <person name="Hauser L."/>
            <person name="Markowitz V."/>
            <person name="Cheng J.-F."/>
            <person name="Hugenholtz P."/>
            <person name="Woyke T."/>
            <person name="Wu D."/>
            <person name="Gronow S."/>
            <person name="Wellnitz S."/>
            <person name="Brambilla E."/>
            <person name="Klenk H.-P."/>
            <person name="Eisen J.A."/>
        </authorList>
    </citation>
    <scope>NUCLEOTIDE SEQUENCE [LARGE SCALE GENOMIC DNA]</scope>
    <source>
        <strain evidence="3">ATCC BAA-1111 / DSM 21527 / NCTC 11395 / H</strain>
    </source>
</reference>
<dbReference type="AlphaFoldDB" id="I4B9Y2"/>
<protein>
    <submittedName>
        <fullName evidence="2">Uncharacterized protein</fullName>
    </submittedName>
</protein>
<dbReference type="HOGENOM" id="CLU_1703471_0_0_12"/>
<evidence type="ECO:0000313" key="2">
    <source>
        <dbReference type="EMBL" id="AFM14089.1"/>
    </source>
</evidence>
<dbReference type="KEGG" id="tpx:Turpa_3452"/>
<name>I4B9Y2_TURPD</name>
<sequence>MRYSSKTVIPRSDSKDLNALQQKIISNLAAEGVTNPIILPSHRISFRGGIYFTVIPRNSIFRGIGRVDIDLREESDSFVIDYKLNFTNILSFGAILSIPPWLIWFNSDFSFAIPIVSGKNIMAIIMTVSPIYITTMLITSSIRSCRKFFKALSV</sequence>
<keyword evidence="1" id="KW-0812">Transmembrane</keyword>
<evidence type="ECO:0000313" key="3">
    <source>
        <dbReference type="Proteomes" id="UP000006048"/>
    </source>
</evidence>
<keyword evidence="1" id="KW-1133">Transmembrane helix</keyword>
<dbReference type="EMBL" id="CP002959">
    <property type="protein sequence ID" value="AFM14089.1"/>
    <property type="molecule type" value="Genomic_DNA"/>
</dbReference>
<gene>
    <name evidence="2" type="ordered locus">Turpa_3452</name>
</gene>
<feature type="transmembrane region" description="Helical" evidence="1">
    <location>
        <begin position="111"/>
        <end position="138"/>
    </location>
</feature>
<dbReference type="Proteomes" id="UP000006048">
    <property type="component" value="Chromosome"/>
</dbReference>
<evidence type="ECO:0000256" key="1">
    <source>
        <dbReference type="SAM" id="Phobius"/>
    </source>
</evidence>
<keyword evidence="3" id="KW-1185">Reference proteome</keyword>
<feature type="transmembrane region" description="Helical" evidence="1">
    <location>
        <begin position="86"/>
        <end position="105"/>
    </location>
</feature>